<dbReference type="Pfam" id="PF09828">
    <property type="entry name" value="ChrB_C"/>
    <property type="match status" value="1"/>
</dbReference>
<feature type="domain" description="ChrB N-terminal" evidence="2">
    <location>
        <begin position="33"/>
        <end position="107"/>
    </location>
</feature>
<sequence>MLRTIRTPEDNTDRSGAWLLLVISLAGQNQTARMRIWRSLKSAGAGALRDGAYLLPASDTSQELMTQVADEVTRADGTAHVITVNSTDEAQEHQFRQLFNRDTDYAVVHAALDALLADLLTLTETDCRRRFATLEREMAAIAAVDFFPTATRRQLATAFEDARTLITTHFSPDEPRPGTGVIPRRDRADFRGRLWATRAHLWVDRIACAWLIRRFIDPKATFRWLASIKDCPRKAVGFDFDGALFSHVGERVTFEVLLASFGFEHDRGLARLGAMVHYLDVGGVAIPEAAGFTAVLAGARARLGDDDALLKSLMPVLDHLHTAFSDPTLVESKGRTA</sequence>
<dbReference type="InterPro" id="IPR046858">
    <property type="entry name" value="ChrB_N"/>
</dbReference>
<dbReference type="EMBL" id="CP104694">
    <property type="protein sequence ID" value="UXI70475.1"/>
    <property type="molecule type" value="Genomic_DNA"/>
</dbReference>
<protein>
    <submittedName>
        <fullName evidence="3">Chromate resistance protein</fullName>
    </submittedName>
</protein>
<evidence type="ECO:0000313" key="3">
    <source>
        <dbReference type="EMBL" id="UXI70475.1"/>
    </source>
</evidence>
<gene>
    <name evidence="3" type="ORF">N4264_12810</name>
</gene>
<keyword evidence="4" id="KW-1185">Reference proteome</keyword>
<evidence type="ECO:0000259" key="1">
    <source>
        <dbReference type="Pfam" id="PF09828"/>
    </source>
</evidence>
<accession>A0ABY6BN36</accession>
<reference evidence="3" key="1">
    <citation type="submission" date="2022-09" db="EMBL/GenBank/DDBJ databases">
        <title>Tahibacter sp. nov., isolated from a fresh water.</title>
        <authorList>
            <person name="Baek J.H."/>
            <person name="Lee J.K."/>
            <person name="Kim J.M."/>
            <person name="Jeon C.O."/>
        </authorList>
    </citation>
    <scope>NUCLEOTIDE SEQUENCE</scope>
    <source>
        <strain evidence="3">W38</strain>
    </source>
</reference>
<name>A0ABY6BN36_9GAMM</name>
<feature type="domain" description="ChrB C-terminal" evidence="1">
    <location>
        <begin position="195"/>
        <end position="323"/>
    </location>
</feature>
<dbReference type="RefSeq" id="WP_261697423.1">
    <property type="nucleotide sequence ID" value="NZ_CP104694.1"/>
</dbReference>
<dbReference type="InterPro" id="IPR018634">
    <property type="entry name" value="ChrB_C"/>
</dbReference>
<dbReference type="Pfam" id="PF20229">
    <property type="entry name" value="ChrB_N"/>
    <property type="match status" value="1"/>
</dbReference>
<evidence type="ECO:0000313" key="4">
    <source>
        <dbReference type="Proteomes" id="UP001064632"/>
    </source>
</evidence>
<proteinExistence type="predicted"/>
<dbReference type="Proteomes" id="UP001064632">
    <property type="component" value="Chromosome"/>
</dbReference>
<evidence type="ECO:0000259" key="2">
    <source>
        <dbReference type="Pfam" id="PF20229"/>
    </source>
</evidence>
<organism evidence="3 4">
    <name type="scientific">Tahibacter amnicola</name>
    <dbReference type="NCBI Taxonomy" id="2976241"/>
    <lineage>
        <taxon>Bacteria</taxon>
        <taxon>Pseudomonadati</taxon>
        <taxon>Pseudomonadota</taxon>
        <taxon>Gammaproteobacteria</taxon>
        <taxon>Lysobacterales</taxon>
        <taxon>Rhodanobacteraceae</taxon>
        <taxon>Tahibacter</taxon>
    </lineage>
</organism>